<gene>
    <name evidence="2" type="ordered locus">Emtol_0887</name>
</gene>
<protein>
    <recommendedName>
        <fullName evidence="4">DUF1361 domain-containing protein</fullName>
    </recommendedName>
</protein>
<feature type="transmembrane region" description="Helical" evidence="1">
    <location>
        <begin position="196"/>
        <end position="219"/>
    </location>
</feature>
<proteinExistence type="predicted"/>
<feature type="transmembrane region" description="Helical" evidence="1">
    <location>
        <begin position="148"/>
        <end position="167"/>
    </location>
</feature>
<feature type="transmembrane region" description="Helical" evidence="1">
    <location>
        <begin position="44"/>
        <end position="65"/>
    </location>
</feature>
<evidence type="ECO:0000313" key="2">
    <source>
        <dbReference type="EMBL" id="AFK02038.1"/>
    </source>
</evidence>
<keyword evidence="3" id="KW-1185">Reference proteome</keyword>
<evidence type="ECO:0000256" key="1">
    <source>
        <dbReference type="SAM" id="Phobius"/>
    </source>
</evidence>
<sequence>MHTDKIHFSFTISRATLSLALITALCCILLLIRVVQTEELRGIFLLWNLFLAWVPLFFALIARRMTTAGIFSRAEQMLIIISLGFWLLFFPNAPYLITDLMHLGEFQNHIKWFDSVGFFCAALAGLATGLYSLHVVHQVLNRLMSSILAWFSIAASTILSGFGLYLGRFIRFNSWDLFTKPFYLFRKSFHELQNPLAIQTTLVFTLVVMVLYVSMFILIPSRHANTENAA</sequence>
<dbReference type="EMBL" id="CP002961">
    <property type="protein sequence ID" value="AFK02038.1"/>
    <property type="molecule type" value="Genomic_DNA"/>
</dbReference>
<organism evidence="2 3">
    <name type="scientific">Emticicia oligotrophica (strain DSM 17448 / CIP 109782 / MTCC 6937 / GPTSA100-15)</name>
    <dbReference type="NCBI Taxonomy" id="929562"/>
    <lineage>
        <taxon>Bacteria</taxon>
        <taxon>Pseudomonadati</taxon>
        <taxon>Bacteroidota</taxon>
        <taxon>Cytophagia</taxon>
        <taxon>Cytophagales</taxon>
        <taxon>Leadbetterellaceae</taxon>
        <taxon>Emticicia</taxon>
    </lineage>
</organism>
<keyword evidence="1" id="KW-0472">Membrane</keyword>
<reference evidence="2 3" key="1">
    <citation type="submission" date="2011-07" db="EMBL/GenBank/DDBJ databases">
        <title>The complete genome of chromosome of Emticicia oligotrophica DSM 17448.</title>
        <authorList>
            <consortium name="US DOE Joint Genome Institute (JGI-PGF)"/>
            <person name="Lucas S."/>
            <person name="Han J."/>
            <person name="Lapidus A."/>
            <person name="Bruce D."/>
            <person name="Goodwin L."/>
            <person name="Pitluck S."/>
            <person name="Peters L."/>
            <person name="Kyrpides N."/>
            <person name="Mavromatis K."/>
            <person name="Ivanova N."/>
            <person name="Ovchinnikova G."/>
            <person name="Teshima H."/>
            <person name="Detter J.C."/>
            <person name="Tapia R."/>
            <person name="Han C."/>
            <person name="Land M."/>
            <person name="Hauser L."/>
            <person name="Markowitz V."/>
            <person name="Cheng J.-F."/>
            <person name="Hugenholtz P."/>
            <person name="Woyke T."/>
            <person name="Wu D."/>
            <person name="Tindall B."/>
            <person name="Pomrenke H."/>
            <person name="Brambilla E."/>
            <person name="Klenk H.-P."/>
            <person name="Eisen J.A."/>
        </authorList>
    </citation>
    <scope>NUCLEOTIDE SEQUENCE [LARGE SCALE GENOMIC DNA]</scope>
    <source>
        <strain evidence="2 3">DSM 17448</strain>
    </source>
</reference>
<evidence type="ECO:0008006" key="4">
    <source>
        <dbReference type="Google" id="ProtNLM"/>
    </source>
</evidence>
<feature type="transmembrane region" description="Helical" evidence="1">
    <location>
        <begin position="116"/>
        <end position="136"/>
    </location>
</feature>
<name>A0ABM5MY57_EMTOG</name>
<dbReference type="Proteomes" id="UP000002875">
    <property type="component" value="Chromosome"/>
</dbReference>
<feature type="transmembrane region" description="Helical" evidence="1">
    <location>
        <begin position="77"/>
        <end position="96"/>
    </location>
</feature>
<keyword evidence="1" id="KW-1133">Transmembrane helix</keyword>
<evidence type="ECO:0000313" key="3">
    <source>
        <dbReference type="Proteomes" id="UP000002875"/>
    </source>
</evidence>
<feature type="transmembrane region" description="Helical" evidence="1">
    <location>
        <begin position="12"/>
        <end position="32"/>
    </location>
</feature>
<dbReference type="Pfam" id="PF07099">
    <property type="entry name" value="DUF1361"/>
    <property type="match status" value="1"/>
</dbReference>
<accession>A0ABM5MY57</accession>
<dbReference type="RefSeq" id="WP_015027738.1">
    <property type="nucleotide sequence ID" value="NC_018748.1"/>
</dbReference>
<keyword evidence="1" id="KW-0812">Transmembrane</keyword>
<dbReference type="InterPro" id="IPR009793">
    <property type="entry name" value="DUF1361"/>
</dbReference>